<evidence type="ECO:0000313" key="2">
    <source>
        <dbReference type="Proteomes" id="UP001498398"/>
    </source>
</evidence>
<proteinExistence type="predicted"/>
<dbReference type="SUPFAM" id="SSF56112">
    <property type="entry name" value="Protein kinase-like (PK-like)"/>
    <property type="match status" value="1"/>
</dbReference>
<evidence type="ECO:0008006" key="3">
    <source>
        <dbReference type="Google" id="ProtNLM"/>
    </source>
</evidence>
<accession>A0ABR1JA22</accession>
<comment type="caution">
    <text evidence="1">The sequence shown here is derived from an EMBL/GenBank/DDBJ whole genome shotgun (WGS) entry which is preliminary data.</text>
</comment>
<dbReference type="InterPro" id="IPR011009">
    <property type="entry name" value="Kinase-like_dom_sf"/>
</dbReference>
<evidence type="ECO:0000313" key="1">
    <source>
        <dbReference type="EMBL" id="KAK7451192.1"/>
    </source>
</evidence>
<dbReference type="EMBL" id="JBANRG010000031">
    <property type="protein sequence ID" value="KAK7451192.1"/>
    <property type="molecule type" value="Genomic_DNA"/>
</dbReference>
<reference evidence="1 2" key="1">
    <citation type="submission" date="2024-01" db="EMBL/GenBank/DDBJ databases">
        <title>A draft genome for the cacao thread blight pathogen Marasmiellus scandens.</title>
        <authorList>
            <person name="Baruah I.K."/>
            <person name="Leung J."/>
            <person name="Bukari Y."/>
            <person name="Amoako-Attah I."/>
            <person name="Meinhardt L.W."/>
            <person name="Bailey B.A."/>
            <person name="Cohen S.P."/>
        </authorList>
    </citation>
    <scope>NUCLEOTIDE SEQUENCE [LARGE SCALE GENOMIC DNA]</scope>
    <source>
        <strain evidence="1 2">GH-19</strain>
    </source>
</reference>
<name>A0ABR1JA22_9AGAR</name>
<protein>
    <recommendedName>
        <fullName evidence="3">Protein kinase domain-containing protein</fullName>
    </recommendedName>
</protein>
<dbReference type="Proteomes" id="UP001498398">
    <property type="component" value="Unassembled WGS sequence"/>
</dbReference>
<sequence length="317" mass="35405">MIGLKRTLGEGGCDPIAQGEYSVLNWWNKPELDDLRDKCPCPTLILAGGGPNLALLGAVWADGFIVQRLTNLVFMAEQSTFIDDQIYRIACFFTNIGKALSKLKEHYVQVSNDNDIPPPQIKHSASRFFPQVNKFKCRQTEQVIHFRYLNAINDSDPQNAIFLVETTNEDNQRNLIVKFSDRYGFDAHEFLASQGYAPQLYYCGLIDGKTDVKDSIHACGLTRASAGGLYTGPVHMIVMEYLTGKNGLQLPVEEWPANARENISAAIVCLHDGGFVFGDLRKPNIVFVGEKVNLVDFDWSGQAVFYPTALSHHVKWA</sequence>
<keyword evidence="2" id="KW-1185">Reference proteome</keyword>
<gene>
    <name evidence="1" type="ORF">VKT23_012524</name>
</gene>
<organism evidence="1 2">
    <name type="scientific">Marasmiellus scandens</name>
    <dbReference type="NCBI Taxonomy" id="2682957"/>
    <lineage>
        <taxon>Eukaryota</taxon>
        <taxon>Fungi</taxon>
        <taxon>Dikarya</taxon>
        <taxon>Basidiomycota</taxon>
        <taxon>Agaricomycotina</taxon>
        <taxon>Agaricomycetes</taxon>
        <taxon>Agaricomycetidae</taxon>
        <taxon>Agaricales</taxon>
        <taxon>Marasmiineae</taxon>
        <taxon>Omphalotaceae</taxon>
        <taxon>Marasmiellus</taxon>
    </lineage>
</organism>